<feature type="transmembrane region" description="Helical" evidence="1">
    <location>
        <begin position="181"/>
        <end position="201"/>
    </location>
</feature>
<dbReference type="Pfam" id="PF14023">
    <property type="entry name" value="Bestrophin-like"/>
    <property type="match status" value="1"/>
</dbReference>
<evidence type="ECO:0000313" key="2">
    <source>
        <dbReference type="EMBL" id="ARP86711.1"/>
    </source>
</evidence>
<dbReference type="Proteomes" id="UP000194139">
    <property type="component" value="Chromosome"/>
</dbReference>
<name>A0A1W6Z0D4_9BORD</name>
<dbReference type="OrthoDB" id="4711656at2"/>
<dbReference type="EMBL" id="CP021109">
    <property type="protein sequence ID" value="ARP86711.1"/>
    <property type="molecule type" value="Genomic_DNA"/>
</dbReference>
<feature type="transmembrane region" description="Helical" evidence="1">
    <location>
        <begin position="40"/>
        <end position="60"/>
    </location>
</feature>
<proteinExistence type="predicted"/>
<gene>
    <name evidence="2" type="ORF">CAL13_11180</name>
</gene>
<feature type="transmembrane region" description="Helical" evidence="1">
    <location>
        <begin position="207"/>
        <end position="227"/>
    </location>
</feature>
<protein>
    <recommendedName>
        <fullName evidence="4">DUF4239 domain-containing protein</fullName>
    </recommendedName>
</protein>
<evidence type="ECO:0000313" key="3">
    <source>
        <dbReference type="Proteomes" id="UP000194139"/>
    </source>
</evidence>
<sequence>MTHMHIALVVFLLVTGSALLGLRLRRLLPPHHVQSESLDAIKLTTGLIATLAALVLGLLVSSSKSAMDAVNAELTRNAARILQLDAVLRDYGPAAAELRRDMLRDYAATVALLSEETPLMVDRATVPWRLHRLQDYQDRMIALPADDDVHRQLRTQAVQLQAQISATRWLLVLQRDGSVSVPLLFVLVVWLMIIFLAFGVLSPRNGAVVVALLLCAVSASGAIFLILEMDRPLDGMIHISTTPLRDALLRLQQ</sequence>
<keyword evidence="1" id="KW-0472">Membrane</keyword>
<dbReference type="InterPro" id="IPR025333">
    <property type="entry name" value="DUF4239"/>
</dbReference>
<organism evidence="2 3">
    <name type="scientific">Bordetella genomosp. 9</name>
    <dbReference type="NCBI Taxonomy" id="1416803"/>
    <lineage>
        <taxon>Bacteria</taxon>
        <taxon>Pseudomonadati</taxon>
        <taxon>Pseudomonadota</taxon>
        <taxon>Betaproteobacteria</taxon>
        <taxon>Burkholderiales</taxon>
        <taxon>Alcaligenaceae</taxon>
        <taxon>Bordetella</taxon>
    </lineage>
</organism>
<reference evidence="2 3" key="1">
    <citation type="submission" date="2017-05" db="EMBL/GenBank/DDBJ databases">
        <title>Complete and WGS of Bordetella genogroups.</title>
        <authorList>
            <person name="Spilker T."/>
            <person name="LiPuma J."/>
        </authorList>
    </citation>
    <scope>NUCLEOTIDE SEQUENCE [LARGE SCALE GENOMIC DNA]</scope>
    <source>
        <strain evidence="2 3">AU17164</strain>
    </source>
</reference>
<accession>A0A1W6Z0D4</accession>
<keyword evidence="1" id="KW-1133">Transmembrane helix</keyword>
<dbReference type="AlphaFoldDB" id="A0A1W6Z0D4"/>
<keyword evidence="1" id="KW-0812">Transmembrane</keyword>
<keyword evidence="3" id="KW-1185">Reference proteome</keyword>
<evidence type="ECO:0000256" key="1">
    <source>
        <dbReference type="SAM" id="Phobius"/>
    </source>
</evidence>
<evidence type="ECO:0008006" key="4">
    <source>
        <dbReference type="Google" id="ProtNLM"/>
    </source>
</evidence>